<evidence type="ECO:0000313" key="2">
    <source>
        <dbReference type="Proteomes" id="UP000266861"/>
    </source>
</evidence>
<organism evidence="1 2">
    <name type="scientific">Diversispora epigaea</name>
    <dbReference type="NCBI Taxonomy" id="1348612"/>
    <lineage>
        <taxon>Eukaryota</taxon>
        <taxon>Fungi</taxon>
        <taxon>Fungi incertae sedis</taxon>
        <taxon>Mucoromycota</taxon>
        <taxon>Glomeromycotina</taxon>
        <taxon>Glomeromycetes</taxon>
        <taxon>Diversisporales</taxon>
        <taxon>Diversisporaceae</taxon>
        <taxon>Diversispora</taxon>
    </lineage>
</organism>
<dbReference type="AlphaFoldDB" id="A0A397FZ46"/>
<gene>
    <name evidence="1" type="ORF">Glove_772g11</name>
</gene>
<dbReference type="EMBL" id="PQFF01000598">
    <property type="protein sequence ID" value="RHZ44031.1"/>
    <property type="molecule type" value="Genomic_DNA"/>
</dbReference>
<keyword evidence="2" id="KW-1185">Reference proteome</keyword>
<reference evidence="1 2" key="1">
    <citation type="submission" date="2018-08" db="EMBL/GenBank/DDBJ databases">
        <title>Genome and evolution of the arbuscular mycorrhizal fungus Diversispora epigaea (formerly Glomus versiforme) and its bacterial endosymbionts.</title>
        <authorList>
            <person name="Sun X."/>
            <person name="Fei Z."/>
            <person name="Harrison M."/>
        </authorList>
    </citation>
    <scope>NUCLEOTIDE SEQUENCE [LARGE SCALE GENOMIC DNA]</scope>
    <source>
        <strain evidence="1 2">IT104</strain>
    </source>
</reference>
<comment type="caution">
    <text evidence="1">The sequence shown here is derived from an EMBL/GenBank/DDBJ whole genome shotgun (WGS) entry which is preliminary data.</text>
</comment>
<proteinExistence type="predicted"/>
<evidence type="ECO:0000313" key="1">
    <source>
        <dbReference type="EMBL" id="RHZ44031.1"/>
    </source>
</evidence>
<dbReference type="OrthoDB" id="27214at2759"/>
<accession>A0A397FZ46</accession>
<sequence length="79" mass="8946">MLLLDLTNNVGGYIGFVDFFICFTNEDSTDISTGKTGKDFSEGRMRESKGLSASIGTRNLLKLVSYRIIEFQTDEYYKN</sequence>
<dbReference type="Proteomes" id="UP000266861">
    <property type="component" value="Unassembled WGS sequence"/>
</dbReference>
<protein>
    <submittedName>
        <fullName evidence="1">Uncharacterized protein</fullName>
    </submittedName>
</protein>
<name>A0A397FZ46_9GLOM</name>